<dbReference type="EMBL" id="FKDD01000033">
    <property type="protein sequence ID" value="SAD35661.1"/>
    <property type="molecule type" value="Genomic_DNA"/>
</dbReference>
<protein>
    <submittedName>
        <fullName evidence="2">Uncharacterized protein</fullName>
    </submittedName>
</protein>
<accession>A0ABD7KP52</accession>
<evidence type="ECO:0000313" key="1">
    <source>
        <dbReference type="EMBL" id="SAA06791.1"/>
    </source>
</evidence>
<dbReference type="EMBL" id="FKDK01000002">
    <property type="protein sequence ID" value="SAA06791.1"/>
    <property type="molecule type" value="Genomic_DNA"/>
</dbReference>
<gene>
    <name evidence="2" type="ORF">SAMEA2273136_04654</name>
    <name evidence="1" type="ORF">SAMEA2273443_00516</name>
</gene>
<proteinExistence type="predicted"/>
<dbReference type="Proteomes" id="UP000077278">
    <property type="component" value="Unassembled WGS sequence"/>
</dbReference>
<sequence>MGELVNGIGVGDEVVDGHLRHGRVHQSHAVGAAAVARHVAYGGRHGHDAIVEGTDVSRRYDQLPGSVRLDRGLIRFAVQRHGDRLARFRSTGAA</sequence>
<keyword evidence="3" id="KW-1185">Reference proteome</keyword>
<reference evidence="3 4" key="1">
    <citation type="submission" date="2016-03" db="EMBL/GenBank/DDBJ databases">
        <authorList>
            <consortium name="Pathogen Informatics"/>
        </authorList>
    </citation>
    <scope>NUCLEOTIDE SEQUENCE [LARGE SCALE GENOMIC DNA]</scope>
    <source>
        <strain evidence="3">e2161</strain>
        <strain evidence="1">E2161</strain>
        <strain evidence="4">e264</strain>
        <strain evidence="2">E264</strain>
    </source>
</reference>
<name>A0ABD7KP52_9ENTR</name>
<evidence type="ECO:0000313" key="4">
    <source>
        <dbReference type="Proteomes" id="UP000077278"/>
    </source>
</evidence>
<comment type="caution">
    <text evidence="2">The sequence shown here is derived from an EMBL/GenBank/DDBJ whole genome shotgun (WGS) entry which is preliminary data.</text>
</comment>
<evidence type="ECO:0000313" key="3">
    <source>
        <dbReference type="Proteomes" id="UP000077063"/>
    </source>
</evidence>
<organism evidence="2 4">
    <name type="scientific">Enterobacter roggenkampii</name>
    <dbReference type="NCBI Taxonomy" id="1812935"/>
    <lineage>
        <taxon>Bacteria</taxon>
        <taxon>Pseudomonadati</taxon>
        <taxon>Pseudomonadota</taxon>
        <taxon>Gammaproteobacteria</taxon>
        <taxon>Enterobacterales</taxon>
        <taxon>Enterobacteriaceae</taxon>
        <taxon>Enterobacter</taxon>
        <taxon>Enterobacter cloacae complex</taxon>
    </lineage>
</organism>
<evidence type="ECO:0000313" key="2">
    <source>
        <dbReference type="EMBL" id="SAD35661.1"/>
    </source>
</evidence>
<dbReference type="AlphaFoldDB" id="A0ABD7KP52"/>
<dbReference type="Proteomes" id="UP000077063">
    <property type="component" value="Unassembled WGS sequence"/>
</dbReference>